<protein>
    <submittedName>
        <fullName evidence="3">Recombinase family protein</fullName>
    </submittedName>
</protein>
<reference evidence="3" key="1">
    <citation type="submission" date="2022-05" db="EMBL/GenBank/DDBJ databases">
        <title>Complete genome sequence of toluene-degrading Gulosibacter sediminis strain ACHW.36C.</title>
        <authorList>
            <person name="Wai A.C."/>
            <person name="Lai G.K."/>
            <person name="Griffin S.D."/>
            <person name="Leung F.C."/>
        </authorList>
    </citation>
    <scope>NUCLEOTIDE SEQUENCE [LARGE SCALE GENOMIC DNA]</scope>
    <source>
        <strain evidence="3">ACHW.36C</strain>
    </source>
</reference>
<accession>A0ABY4N040</accession>
<dbReference type="Pfam" id="PF07508">
    <property type="entry name" value="Recombinase"/>
    <property type="match status" value="1"/>
</dbReference>
<organism evidence="3">
    <name type="scientific">Gulosibacter sediminis</name>
    <dbReference type="NCBI Taxonomy" id="1729695"/>
    <lineage>
        <taxon>Bacteria</taxon>
        <taxon>Bacillati</taxon>
        <taxon>Actinomycetota</taxon>
        <taxon>Actinomycetes</taxon>
        <taxon>Micrococcales</taxon>
        <taxon>Microbacteriaceae</taxon>
        <taxon>Gulosibacter</taxon>
    </lineage>
</organism>
<dbReference type="Gene3D" id="3.90.1750.20">
    <property type="entry name" value="Putative Large Serine Recombinase, Chain B, Domain 2"/>
    <property type="match status" value="1"/>
</dbReference>
<feature type="domain" description="Recombinase" evidence="2">
    <location>
        <begin position="5"/>
        <end position="63"/>
    </location>
</feature>
<name>A0ABY4N040_9MICO</name>
<proteinExistence type="predicted"/>
<dbReference type="EMBL" id="CP097160">
    <property type="protein sequence ID" value="UQN16070.1"/>
    <property type="molecule type" value="Genomic_DNA"/>
</dbReference>
<evidence type="ECO:0000256" key="1">
    <source>
        <dbReference type="SAM" id="MobiDB-lite"/>
    </source>
</evidence>
<evidence type="ECO:0000313" key="3">
    <source>
        <dbReference type="EMBL" id="UQN16070.1"/>
    </source>
</evidence>
<gene>
    <name evidence="3" type="ORF">M3M28_03125</name>
</gene>
<feature type="region of interest" description="Disordered" evidence="1">
    <location>
        <begin position="1"/>
        <end position="21"/>
    </location>
</feature>
<evidence type="ECO:0000259" key="2">
    <source>
        <dbReference type="Pfam" id="PF07508"/>
    </source>
</evidence>
<dbReference type="InterPro" id="IPR038109">
    <property type="entry name" value="DNA_bind_recomb_sf"/>
</dbReference>
<dbReference type="InterPro" id="IPR011109">
    <property type="entry name" value="DNA_bind_recombinase_dom"/>
</dbReference>
<sequence length="79" mass="8826">MARGLTTAATPRRPSRPIAKPSVHRMLTNPYYKGSVRYQGVTYAGAHEAIVPNKVWDYVQTVLGRHRSPRTQRGCTSTT</sequence>